<reference evidence="2 3" key="1">
    <citation type="journal article" date="2022" name="Syst. Appl. Microbiol.">
        <title>Rhodopirellula aestuarii sp. nov., a novel member of the genus Rhodopirellula isolated from brackish sediments collected in the Tagus River estuary, Portugal.</title>
        <authorList>
            <person name="Vitorino I.R."/>
            <person name="Klimek D."/>
            <person name="Calusinska M."/>
            <person name="Lobo-da-Cunha A."/>
            <person name="Vasconcelos V."/>
            <person name="Lage O.M."/>
        </authorList>
    </citation>
    <scope>NUCLEOTIDE SEQUENCE [LARGE SCALE GENOMIC DNA]</scope>
    <source>
        <strain evidence="2 3">ICT_H3.1</strain>
    </source>
</reference>
<evidence type="ECO:0000313" key="2">
    <source>
        <dbReference type="EMBL" id="MCM2369779.1"/>
    </source>
</evidence>
<sequence length="70" mass="7783">MEKESGQRRGSRLADRQSETGDVPGDLRTSTKQLARLTSNEPMKKWIDAVLAQKARGSLYESSTIDAPFD</sequence>
<evidence type="ECO:0000256" key="1">
    <source>
        <dbReference type="SAM" id="MobiDB-lite"/>
    </source>
</evidence>
<organism evidence="2 3">
    <name type="scientific">Aporhodopirellula aestuarii</name>
    <dbReference type="NCBI Taxonomy" id="2950107"/>
    <lineage>
        <taxon>Bacteria</taxon>
        <taxon>Pseudomonadati</taxon>
        <taxon>Planctomycetota</taxon>
        <taxon>Planctomycetia</taxon>
        <taxon>Pirellulales</taxon>
        <taxon>Pirellulaceae</taxon>
        <taxon>Aporhodopirellula</taxon>
    </lineage>
</organism>
<feature type="compositionally biased region" description="Basic and acidic residues" evidence="1">
    <location>
        <begin position="1"/>
        <end position="19"/>
    </location>
</feature>
<protein>
    <submittedName>
        <fullName evidence="2">Uncharacterized protein</fullName>
    </submittedName>
</protein>
<name>A0ABT0TYV0_9BACT</name>
<dbReference type="RefSeq" id="WP_250927449.1">
    <property type="nucleotide sequence ID" value="NZ_JAMQBK010000013.1"/>
</dbReference>
<gene>
    <name evidence="2" type="ORF">NB063_04005</name>
</gene>
<accession>A0ABT0TYV0</accession>
<dbReference type="Proteomes" id="UP001202961">
    <property type="component" value="Unassembled WGS sequence"/>
</dbReference>
<feature type="region of interest" description="Disordered" evidence="1">
    <location>
        <begin position="1"/>
        <end position="31"/>
    </location>
</feature>
<proteinExistence type="predicted"/>
<evidence type="ECO:0000313" key="3">
    <source>
        <dbReference type="Proteomes" id="UP001202961"/>
    </source>
</evidence>
<comment type="caution">
    <text evidence="2">The sequence shown here is derived from an EMBL/GenBank/DDBJ whole genome shotgun (WGS) entry which is preliminary data.</text>
</comment>
<keyword evidence="3" id="KW-1185">Reference proteome</keyword>
<dbReference type="EMBL" id="JAMQBK010000013">
    <property type="protein sequence ID" value="MCM2369779.1"/>
    <property type="molecule type" value="Genomic_DNA"/>
</dbReference>